<dbReference type="Gene3D" id="1.20.5.110">
    <property type="match status" value="2"/>
</dbReference>
<dbReference type="GO" id="GO:0098793">
    <property type="term" value="C:presynapse"/>
    <property type="evidence" value="ECO:0007669"/>
    <property type="project" value="GOC"/>
</dbReference>
<evidence type="ECO:0000256" key="2">
    <source>
        <dbReference type="ARBA" id="ARBA00022448"/>
    </source>
</evidence>
<dbReference type="AlphaFoldDB" id="A0A6J1T3D7"/>
<dbReference type="SUPFAM" id="SSF58038">
    <property type="entry name" value="SNARE fusion complex"/>
    <property type="match status" value="2"/>
</dbReference>
<keyword evidence="7" id="KW-1185">Reference proteome</keyword>
<dbReference type="PROSITE" id="PS50192">
    <property type="entry name" value="T_SNARE"/>
    <property type="match status" value="2"/>
</dbReference>
<feature type="domain" description="T-SNARE coiled-coil homology" evidence="6">
    <location>
        <begin position="38"/>
        <end position="100"/>
    </location>
</feature>
<dbReference type="Pfam" id="PF12352">
    <property type="entry name" value="V-SNARE_C"/>
    <property type="match status" value="1"/>
</dbReference>
<keyword evidence="3" id="KW-0653">Protein transport</keyword>
<evidence type="ECO:0000256" key="4">
    <source>
        <dbReference type="ARBA" id="ARBA00023054"/>
    </source>
</evidence>
<dbReference type="FunFam" id="1.20.5.110:FF:000041">
    <property type="entry name" value="Synaptosomal-associated protein 29"/>
    <property type="match status" value="1"/>
</dbReference>
<feature type="region of interest" description="Disordered" evidence="5">
    <location>
        <begin position="112"/>
        <end position="190"/>
    </location>
</feature>
<dbReference type="GeneID" id="113212854"/>
<evidence type="ECO:0000313" key="7">
    <source>
        <dbReference type="Proteomes" id="UP000504606"/>
    </source>
</evidence>
<evidence type="ECO:0000313" key="8">
    <source>
        <dbReference type="RefSeq" id="XP_026287472.1"/>
    </source>
</evidence>
<dbReference type="GO" id="GO:0019905">
    <property type="term" value="F:syntaxin binding"/>
    <property type="evidence" value="ECO:0007669"/>
    <property type="project" value="TreeGrafter"/>
</dbReference>
<dbReference type="GO" id="GO:0031201">
    <property type="term" value="C:SNARE complex"/>
    <property type="evidence" value="ECO:0007669"/>
    <property type="project" value="TreeGrafter"/>
</dbReference>
<dbReference type="GO" id="GO:0031629">
    <property type="term" value="P:synaptic vesicle fusion to presynaptic active zone membrane"/>
    <property type="evidence" value="ECO:0007669"/>
    <property type="project" value="TreeGrafter"/>
</dbReference>
<keyword evidence="4" id="KW-0175">Coiled coil</keyword>
<comment type="similarity">
    <text evidence="1">Belongs to the SNAP-25 family.</text>
</comment>
<evidence type="ECO:0000256" key="3">
    <source>
        <dbReference type="ARBA" id="ARBA00022927"/>
    </source>
</evidence>
<dbReference type="KEGG" id="foc:113212854"/>
<feature type="region of interest" description="Disordered" evidence="5">
    <location>
        <begin position="1"/>
        <end position="21"/>
    </location>
</feature>
<dbReference type="GO" id="GO:0015031">
    <property type="term" value="P:protein transport"/>
    <property type="evidence" value="ECO:0007669"/>
    <property type="project" value="UniProtKB-KW"/>
</dbReference>
<dbReference type="GO" id="GO:0005484">
    <property type="term" value="F:SNAP receptor activity"/>
    <property type="evidence" value="ECO:0007669"/>
    <property type="project" value="TreeGrafter"/>
</dbReference>
<proteinExistence type="inferred from homology"/>
<evidence type="ECO:0000256" key="1">
    <source>
        <dbReference type="ARBA" id="ARBA00009480"/>
    </source>
</evidence>
<dbReference type="GO" id="GO:0016082">
    <property type="term" value="P:synaptic vesicle priming"/>
    <property type="evidence" value="ECO:0007669"/>
    <property type="project" value="TreeGrafter"/>
</dbReference>
<dbReference type="GO" id="GO:0005886">
    <property type="term" value="C:plasma membrane"/>
    <property type="evidence" value="ECO:0007669"/>
    <property type="project" value="TreeGrafter"/>
</dbReference>
<keyword evidence="2" id="KW-0813">Transport</keyword>
<dbReference type="PANTHER" id="PTHR19305">
    <property type="entry name" value="SYNAPTOSOMAL ASSOCIATED PROTEIN"/>
    <property type="match status" value="1"/>
</dbReference>
<dbReference type="Proteomes" id="UP000504606">
    <property type="component" value="Unplaced"/>
</dbReference>
<reference evidence="8" key="1">
    <citation type="submission" date="2025-08" db="UniProtKB">
        <authorList>
            <consortium name="RefSeq"/>
        </authorList>
    </citation>
    <scope>IDENTIFICATION</scope>
    <source>
        <tissue evidence="8">Whole organism</tissue>
    </source>
</reference>
<dbReference type="SMART" id="SM00397">
    <property type="entry name" value="t_SNARE"/>
    <property type="match status" value="2"/>
</dbReference>
<feature type="domain" description="T-SNARE coiled-coil homology" evidence="6">
    <location>
        <begin position="195"/>
        <end position="257"/>
    </location>
</feature>
<evidence type="ECO:0000259" key="6">
    <source>
        <dbReference type="PROSITE" id="PS50192"/>
    </source>
</evidence>
<organism evidence="7 8">
    <name type="scientific">Frankliniella occidentalis</name>
    <name type="common">Western flower thrips</name>
    <name type="synonym">Euthrips occidentalis</name>
    <dbReference type="NCBI Taxonomy" id="133901"/>
    <lineage>
        <taxon>Eukaryota</taxon>
        <taxon>Metazoa</taxon>
        <taxon>Ecdysozoa</taxon>
        <taxon>Arthropoda</taxon>
        <taxon>Hexapoda</taxon>
        <taxon>Insecta</taxon>
        <taxon>Pterygota</taxon>
        <taxon>Neoptera</taxon>
        <taxon>Paraneoptera</taxon>
        <taxon>Thysanoptera</taxon>
        <taxon>Terebrantia</taxon>
        <taxon>Thripoidea</taxon>
        <taxon>Thripidae</taxon>
        <taxon>Frankliniella</taxon>
    </lineage>
</organism>
<protein>
    <submittedName>
        <fullName evidence="8">Synaptosomal-associated protein 29</fullName>
    </submittedName>
</protein>
<accession>A0A6J1T3D7</accession>
<name>A0A6J1T3D7_FRAOC</name>
<feature type="compositionally biased region" description="Polar residues" evidence="5">
    <location>
        <begin position="1"/>
        <end position="14"/>
    </location>
</feature>
<dbReference type="InterPro" id="IPR000727">
    <property type="entry name" value="T_SNARE_dom"/>
</dbReference>
<gene>
    <name evidence="8" type="primary">LOC113212854</name>
</gene>
<sequence>MAGRNYLSNPNGSFFSVEDDDVDDDTFLRNSRQAQKLREIEDRALRSAQQSISILRETEDIGVKTAEELMIQREKLERTEKNLDDINTTLRYSQKHINGIKSVFGSLKNYFSGRADQKPGQNDPPSSSSTSNNAAESSSGYSASASRKLTEALEYQPPSQGVHPGLRIRGLGDEDDDVPNLRSPTSMNPLQSRFNQVNDILDKNIDEVGSSLSRLKGLAQGLGEEIESQNDLIDRIHDKTDRAEVTVTRQNREMKRLLK</sequence>
<dbReference type="CDD" id="cd15856">
    <property type="entry name" value="SNARE_SNAP29C"/>
    <property type="match status" value="1"/>
</dbReference>
<dbReference type="CDD" id="cd15887">
    <property type="entry name" value="SNARE_SNAP29N"/>
    <property type="match status" value="1"/>
</dbReference>
<evidence type="ECO:0000256" key="5">
    <source>
        <dbReference type="SAM" id="MobiDB-lite"/>
    </source>
</evidence>
<dbReference type="RefSeq" id="XP_026287472.1">
    <property type="nucleotide sequence ID" value="XM_026431687.2"/>
</dbReference>
<dbReference type="PANTHER" id="PTHR19305:SF9">
    <property type="entry name" value="SYNAPTOSOMAL-ASSOCIATED PROTEIN 29"/>
    <property type="match status" value="1"/>
</dbReference>
<dbReference type="OrthoDB" id="18679at2759"/>
<feature type="compositionally biased region" description="Low complexity" evidence="5">
    <location>
        <begin position="126"/>
        <end position="146"/>
    </location>
</feature>
<dbReference type="CTD" id="9342"/>